<accession>A0A915KMN8</accession>
<sequence length="81" mass="9385">MSWLKQKCTSRTMRSGPFSLNEISNLINIPSTEYSTTYKVPDVASASTTLLIKFNNHDRKPQLEYEFKAHFLLDEKCQRQG</sequence>
<evidence type="ECO:0000313" key="1">
    <source>
        <dbReference type="Proteomes" id="UP000887565"/>
    </source>
</evidence>
<name>A0A915KMN8_ROMCU</name>
<keyword evidence="1" id="KW-1185">Reference proteome</keyword>
<dbReference type="WBParaSite" id="nRc.2.0.1.t39714-RA">
    <property type="protein sequence ID" value="nRc.2.0.1.t39714-RA"/>
    <property type="gene ID" value="nRc.2.0.1.g39714"/>
</dbReference>
<dbReference type="Proteomes" id="UP000887565">
    <property type="component" value="Unplaced"/>
</dbReference>
<reference evidence="2" key="1">
    <citation type="submission" date="2022-11" db="UniProtKB">
        <authorList>
            <consortium name="WormBaseParasite"/>
        </authorList>
    </citation>
    <scope>IDENTIFICATION</scope>
</reference>
<organism evidence="1 2">
    <name type="scientific">Romanomermis culicivorax</name>
    <name type="common">Nematode worm</name>
    <dbReference type="NCBI Taxonomy" id="13658"/>
    <lineage>
        <taxon>Eukaryota</taxon>
        <taxon>Metazoa</taxon>
        <taxon>Ecdysozoa</taxon>
        <taxon>Nematoda</taxon>
        <taxon>Enoplea</taxon>
        <taxon>Dorylaimia</taxon>
        <taxon>Mermithida</taxon>
        <taxon>Mermithoidea</taxon>
        <taxon>Mermithidae</taxon>
        <taxon>Romanomermis</taxon>
    </lineage>
</organism>
<proteinExistence type="predicted"/>
<protein>
    <submittedName>
        <fullName evidence="2">Uncharacterized protein</fullName>
    </submittedName>
</protein>
<evidence type="ECO:0000313" key="2">
    <source>
        <dbReference type="WBParaSite" id="nRc.2.0.1.t39714-RA"/>
    </source>
</evidence>
<dbReference type="AlphaFoldDB" id="A0A915KMN8"/>